<proteinExistence type="predicted"/>
<dbReference type="AlphaFoldDB" id="A0A9X3YNT2"/>
<dbReference type="EMBL" id="JAOVZO020000019">
    <property type="protein sequence ID" value="MDC8014720.1"/>
    <property type="molecule type" value="Genomic_DNA"/>
</dbReference>
<keyword evidence="1" id="KW-0378">Hydrolase</keyword>
<sequence>MSLALFDLDGTLIHSEAGIVGSMRYALTQMGHEPPPQAVLRTWIGPPLRQTFPTVVGNDPAAIEAAVAHYSDRFDSQGWAEYEVYAGIGDVIETLAARGFTLVVATTKVLPRAQRIVDHLPFGRHFSRVYAPTGEGRHSEKAQMIAQALADFGVAAGDAVMVGDRYFDIEGARANAVRSIGVTWGFGGRDELVEAGADVIAAQPSELAALILAERAAA</sequence>
<dbReference type="Gene3D" id="1.10.150.240">
    <property type="entry name" value="Putative phosphatase, domain 2"/>
    <property type="match status" value="1"/>
</dbReference>
<dbReference type="Gene3D" id="3.40.50.1000">
    <property type="entry name" value="HAD superfamily/HAD-like"/>
    <property type="match status" value="1"/>
</dbReference>
<dbReference type="Proteomes" id="UP001139971">
    <property type="component" value="Unassembled WGS sequence"/>
</dbReference>
<dbReference type="GO" id="GO:0004713">
    <property type="term" value="F:protein tyrosine kinase activity"/>
    <property type="evidence" value="ECO:0007669"/>
    <property type="project" value="TreeGrafter"/>
</dbReference>
<dbReference type="InterPro" id="IPR041492">
    <property type="entry name" value="HAD_2"/>
</dbReference>
<dbReference type="SUPFAM" id="SSF56784">
    <property type="entry name" value="HAD-like"/>
    <property type="match status" value="1"/>
</dbReference>
<gene>
    <name evidence="1" type="ORF">OD750_019420</name>
</gene>
<organism evidence="1 2">
    <name type="scientific">Tahibacter soli</name>
    <dbReference type="NCBI Taxonomy" id="2983605"/>
    <lineage>
        <taxon>Bacteria</taxon>
        <taxon>Pseudomonadati</taxon>
        <taxon>Pseudomonadota</taxon>
        <taxon>Gammaproteobacteria</taxon>
        <taxon>Lysobacterales</taxon>
        <taxon>Rhodanobacteraceae</taxon>
        <taxon>Tahibacter</taxon>
    </lineage>
</organism>
<dbReference type="RefSeq" id="WP_263541036.1">
    <property type="nucleotide sequence ID" value="NZ_JAOVZO020000019.1"/>
</dbReference>
<dbReference type="Pfam" id="PF13419">
    <property type="entry name" value="HAD_2"/>
    <property type="match status" value="1"/>
</dbReference>
<dbReference type="GO" id="GO:0016787">
    <property type="term" value="F:hydrolase activity"/>
    <property type="evidence" value="ECO:0007669"/>
    <property type="project" value="UniProtKB-KW"/>
</dbReference>
<reference evidence="1" key="1">
    <citation type="submission" date="2023-02" db="EMBL/GenBank/DDBJ databases">
        <title>Tahibacter soli sp. nov. isolated from soil.</title>
        <authorList>
            <person name="Baek J.H."/>
            <person name="Lee J.K."/>
            <person name="Choi D.G."/>
            <person name="Jeon C.O."/>
        </authorList>
    </citation>
    <scope>NUCLEOTIDE SEQUENCE</scope>
    <source>
        <strain evidence="1">BL</strain>
    </source>
</reference>
<dbReference type="InterPro" id="IPR023214">
    <property type="entry name" value="HAD_sf"/>
</dbReference>
<protein>
    <submittedName>
        <fullName evidence="1">HAD hydrolase-like protein</fullName>
    </submittedName>
</protein>
<accession>A0A9X3YNT2</accession>
<name>A0A9X3YNT2_9GAMM</name>
<dbReference type="GO" id="GO:0005829">
    <property type="term" value="C:cytosol"/>
    <property type="evidence" value="ECO:0007669"/>
    <property type="project" value="TreeGrafter"/>
</dbReference>
<dbReference type="InterPro" id="IPR050155">
    <property type="entry name" value="HAD-like_hydrolase_sf"/>
</dbReference>
<keyword evidence="2" id="KW-1185">Reference proteome</keyword>
<dbReference type="InterPro" id="IPR036412">
    <property type="entry name" value="HAD-like_sf"/>
</dbReference>
<dbReference type="PANTHER" id="PTHR43434:SF20">
    <property type="entry name" value="5'-NUCLEOTIDASE"/>
    <property type="match status" value="1"/>
</dbReference>
<dbReference type="PANTHER" id="PTHR43434">
    <property type="entry name" value="PHOSPHOGLYCOLATE PHOSPHATASE"/>
    <property type="match status" value="1"/>
</dbReference>
<dbReference type="InterPro" id="IPR023198">
    <property type="entry name" value="PGP-like_dom2"/>
</dbReference>
<evidence type="ECO:0000313" key="2">
    <source>
        <dbReference type="Proteomes" id="UP001139971"/>
    </source>
</evidence>
<evidence type="ECO:0000313" key="1">
    <source>
        <dbReference type="EMBL" id="MDC8014720.1"/>
    </source>
</evidence>
<comment type="caution">
    <text evidence="1">The sequence shown here is derived from an EMBL/GenBank/DDBJ whole genome shotgun (WGS) entry which is preliminary data.</text>
</comment>